<evidence type="ECO:0008006" key="3">
    <source>
        <dbReference type="Google" id="ProtNLM"/>
    </source>
</evidence>
<organism evidence="1 2">
    <name type="scientific">Rhizobium mayense</name>
    <dbReference type="NCBI Taxonomy" id="1312184"/>
    <lineage>
        <taxon>Bacteria</taxon>
        <taxon>Pseudomonadati</taxon>
        <taxon>Pseudomonadota</taxon>
        <taxon>Alphaproteobacteria</taxon>
        <taxon>Hyphomicrobiales</taxon>
        <taxon>Rhizobiaceae</taxon>
        <taxon>Rhizobium/Agrobacterium group</taxon>
        <taxon>Rhizobium</taxon>
    </lineage>
</organism>
<name>A0ABT7JYZ9_9HYPH</name>
<protein>
    <recommendedName>
        <fullName evidence="3">DNA-binding protein</fullName>
    </recommendedName>
</protein>
<sequence>MSERVPPIFIRPAERIGIREACQHTGKTDRTIRTWCKRFGIGRVPMSGGALVISLPALNMVMQDDPEALELLRAGDRTNPLVRRHFAETGTAES</sequence>
<evidence type="ECO:0000313" key="1">
    <source>
        <dbReference type="EMBL" id="MDL2401574.1"/>
    </source>
</evidence>
<dbReference type="EMBL" id="JARFYM010000020">
    <property type="protein sequence ID" value="MDL2401574.1"/>
    <property type="molecule type" value="Genomic_DNA"/>
</dbReference>
<reference evidence="1" key="1">
    <citation type="submission" date="2023-06" db="EMBL/GenBank/DDBJ databases">
        <title>Phylogenetic Diversity of Rhizobium strains.</title>
        <authorList>
            <person name="Moura F.T."/>
            <person name="Helene L.C.F."/>
            <person name="Hungria M."/>
        </authorList>
    </citation>
    <scope>NUCLEOTIDE SEQUENCE</scope>
    <source>
        <strain evidence="1">CCGE526</strain>
    </source>
</reference>
<proteinExistence type="predicted"/>
<dbReference type="Proteomes" id="UP001172645">
    <property type="component" value="Unassembled WGS sequence"/>
</dbReference>
<accession>A0ABT7JYZ9</accession>
<gene>
    <name evidence="1" type="ORF">PY649_21935</name>
</gene>
<evidence type="ECO:0000313" key="2">
    <source>
        <dbReference type="Proteomes" id="UP001172645"/>
    </source>
</evidence>
<keyword evidence="2" id="KW-1185">Reference proteome</keyword>
<dbReference type="RefSeq" id="WP_285870805.1">
    <property type="nucleotide sequence ID" value="NZ_JARFYM010000020.1"/>
</dbReference>
<comment type="caution">
    <text evidence="1">The sequence shown here is derived from an EMBL/GenBank/DDBJ whole genome shotgun (WGS) entry which is preliminary data.</text>
</comment>